<dbReference type="RefSeq" id="WP_270151849.1">
    <property type="nucleotide sequence ID" value="NZ_CP115452.1"/>
</dbReference>
<proteinExistence type="predicted"/>
<evidence type="ECO:0000313" key="3">
    <source>
        <dbReference type="Proteomes" id="UP001212821"/>
    </source>
</evidence>
<accession>A0ABY7QH64</accession>
<reference evidence="2 3" key="1">
    <citation type="submission" date="2022-12" db="EMBL/GenBank/DDBJ databases">
        <title>HUAS 3-15.</title>
        <authorList>
            <person name="Mo P."/>
        </authorList>
    </citation>
    <scope>NUCLEOTIDE SEQUENCE [LARGE SCALE GENOMIC DNA]</scope>
    <source>
        <strain evidence="2 3">HUAS 3-15</strain>
        <plasmid evidence="2 3">punmamed3</plasmid>
    </source>
</reference>
<evidence type="ECO:0000313" key="2">
    <source>
        <dbReference type="EMBL" id="WBP92132.1"/>
    </source>
</evidence>
<keyword evidence="2" id="KW-0614">Plasmid</keyword>
<gene>
    <name evidence="2" type="ORF">O1G21_40650</name>
</gene>
<protein>
    <submittedName>
        <fullName evidence="2">Uncharacterized protein</fullName>
    </submittedName>
</protein>
<sequence length="196" mass="20439">MAGVQAKGVAVLHNAGAELLGHLRAMGPATAPSAEFPLLGRDDIAAGVPVSELSGVNPSISSRPGRTSGIPPPARRYNLVGSGPYLVDGHDGSIHPVPATTWIAEDWEELYLRQIKGARTPDPLVSTVRALVGSAGAVAAMSHLRKQVPRLSLQEARAYVRAIQDGAEPSDELANLTREAQSCPPLPITTLAGPIQ</sequence>
<organism evidence="2 3">
    <name type="scientific">Kitasatospora cathayae</name>
    <dbReference type="NCBI Taxonomy" id="3004092"/>
    <lineage>
        <taxon>Bacteria</taxon>
        <taxon>Bacillati</taxon>
        <taxon>Actinomycetota</taxon>
        <taxon>Actinomycetes</taxon>
        <taxon>Kitasatosporales</taxon>
        <taxon>Streptomycetaceae</taxon>
        <taxon>Kitasatospora</taxon>
    </lineage>
</organism>
<feature type="region of interest" description="Disordered" evidence="1">
    <location>
        <begin position="55"/>
        <end position="74"/>
    </location>
</feature>
<geneLocation type="plasmid" evidence="2 3">
    <name>punmamed3</name>
</geneLocation>
<feature type="compositionally biased region" description="Polar residues" evidence="1">
    <location>
        <begin position="55"/>
        <end position="65"/>
    </location>
</feature>
<keyword evidence="3" id="KW-1185">Reference proteome</keyword>
<name>A0ABY7QH64_9ACTN</name>
<evidence type="ECO:0000256" key="1">
    <source>
        <dbReference type="SAM" id="MobiDB-lite"/>
    </source>
</evidence>
<dbReference type="EMBL" id="CP115452">
    <property type="protein sequence ID" value="WBP92132.1"/>
    <property type="molecule type" value="Genomic_DNA"/>
</dbReference>
<dbReference type="Proteomes" id="UP001212821">
    <property type="component" value="Plasmid punmamed3"/>
</dbReference>